<gene>
    <name evidence="2" type="ORF">AWH48_00535</name>
</gene>
<dbReference type="AlphaFoldDB" id="A0A177L2F0"/>
<dbReference type="InterPro" id="IPR050950">
    <property type="entry name" value="HTH-type_LysR_regulators"/>
</dbReference>
<dbReference type="EMBL" id="LQWZ01000001">
    <property type="protein sequence ID" value="OAH59626.1"/>
    <property type="molecule type" value="Genomic_DNA"/>
</dbReference>
<dbReference type="Gene3D" id="3.40.190.290">
    <property type="match status" value="1"/>
</dbReference>
<protein>
    <recommendedName>
        <fullName evidence="1">LysR substrate-binding domain-containing protein</fullName>
    </recommendedName>
</protein>
<comment type="caution">
    <text evidence="2">The sequence shown here is derived from an EMBL/GenBank/DDBJ whole genome shotgun (WGS) entry which is preliminary data.</text>
</comment>
<evidence type="ECO:0000313" key="3">
    <source>
        <dbReference type="Proteomes" id="UP000077271"/>
    </source>
</evidence>
<dbReference type="CDD" id="cd05466">
    <property type="entry name" value="PBP2_LTTR_substrate"/>
    <property type="match status" value="1"/>
</dbReference>
<evidence type="ECO:0000313" key="2">
    <source>
        <dbReference type="EMBL" id="OAH59626.1"/>
    </source>
</evidence>
<dbReference type="GO" id="GO:0006355">
    <property type="term" value="P:regulation of DNA-templated transcription"/>
    <property type="evidence" value="ECO:0007669"/>
    <property type="project" value="TreeGrafter"/>
</dbReference>
<dbReference type="Pfam" id="PF03466">
    <property type="entry name" value="LysR_substrate"/>
    <property type="match status" value="1"/>
</dbReference>
<accession>A0A177L2F0</accession>
<dbReference type="RefSeq" id="WP_018392002.1">
    <property type="nucleotide sequence ID" value="NZ_LQWZ01000001.1"/>
</dbReference>
<reference evidence="2 3" key="1">
    <citation type="submission" date="2016-01" db="EMBL/GenBank/DDBJ databases">
        <title>Investigation of taxonomic status of Bacillus aminovorans.</title>
        <authorList>
            <person name="Verma A."/>
            <person name="Pal Y."/>
            <person name="Krishnamurthi S."/>
        </authorList>
    </citation>
    <scope>NUCLEOTIDE SEQUENCE [LARGE SCALE GENOMIC DNA]</scope>
    <source>
        <strain evidence="2 3">DSM 4337</strain>
    </source>
</reference>
<dbReference type="SUPFAM" id="SSF53850">
    <property type="entry name" value="Periplasmic binding protein-like II"/>
    <property type="match status" value="1"/>
</dbReference>
<name>A0A177L2F0_9BACI</name>
<dbReference type="InterPro" id="IPR005119">
    <property type="entry name" value="LysR_subst-bd"/>
</dbReference>
<feature type="domain" description="LysR substrate-binding" evidence="1">
    <location>
        <begin position="33"/>
        <end position="124"/>
    </location>
</feature>
<evidence type="ECO:0000259" key="1">
    <source>
        <dbReference type="Pfam" id="PF03466"/>
    </source>
</evidence>
<organism evidence="2 3">
    <name type="scientific">Domibacillus aminovorans</name>
    <dbReference type="NCBI Taxonomy" id="29332"/>
    <lineage>
        <taxon>Bacteria</taxon>
        <taxon>Bacillati</taxon>
        <taxon>Bacillota</taxon>
        <taxon>Bacilli</taxon>
        <taxon>Bacillales</taxon>
        <taxon>Bacillaceae</taxon>
        <taxon>Domibacillus</taxon>
    </lineage>
</organism>
<sequence>MNNPFTASTQSGSRFFWFNLKNLNRFVILFSLKCRNLLDQTCISAQINLYPKIETSSIESLFELVKSGFGLTIVSKTLLDMYADRELSIIPIVQPCISREVSLVLRKDKFVGFGTRKFIELLTNEIIKLRFPITEKSKEQIRELTTI</sequence>
<dbReference type="PANTHER" id="PTHR30419">
    <property type="entry name" value="HTH-TYPE TRANSCRIPTIONAL REGULATOR YBHD"/>
    <property type="match status" value="1"/>
</dbReference>
<proteinExistence type="predicted"/>
<dbReference type="GO" id="GO:0005829">
    <property type="term" value="C:cytosol"/>
    <property type="evidence" value="ECO:0007669"/>
    <property type="project" value="TreeGrafter"/>
</dbReference>
<dbReference type="Proteomes" id="UP000077271">
    <property type="component" value="Unassembled WGS sequence"/>
</dbReference>